<reference evidence="1 2" key="1">
    <citation type="submission" date="2014-11" db="EMBL/GenBank/DDBJ databases">
        <title>Genetic blueprint of the zoonotic pathogen Toxocara canis.</title>
        <authorList>
            <person name="Zhu X.-Q."/>
            <person name="Korhonen P.K."/>
            <person name="Cai H."/>
            <person name="Young N.D."/>
            <person name="Nejsum P."/>
            <person name="von Samson-Himmelstjerna G."/>
            <person name="Boag P.R."/>
            <person name="Tan P."/>
            <person name="Li Q."/>
            <person name="Min J."/>
            <person name="Yang Y."/>
            <person name="Wang X."/>
            <person name="Fang X."/>
            <person name="Hall R.S."/>
            <person name="Hofmann A."/>
            <person name="Sternberg P.W."/>
            <person name="Jex A.R."/>
            <person name="Gasser R.B."/>
        </authorList>
    </citation>
    <scope>NUCLEOTIDE SEQUENCE [LARGE SCALE GENOMIC DNA]</scope>
    <source>
        <strain evidence="1">PN_DK_2014</strain>
    </source>
</reference>
<organism evidence="1 2">
    <name type="scientific">Toxocara canis</name>
    <name type="common">Canine roundworm</name>
    <dbReference type="NCBI Taxonomy" id="6265"/>
    <lineage>
        <taxon>Eukaryota</taxon>
        <taxon>Metazoa</taxon>
        <taxon>Ecdysozoa</taxon>
        <taxon>Nematoda</taxon>
        <taxon>Chromadorea</taxon>
        <taxon>Rhabditida</taxon>
        <taxon>Spirurina</taxon>
        <taxon>Ascaridomorpha</taxon>
        <taxon>Ascaridoidea</taxon>
        <taxon>Toxocaridae</taxon>
        <taxon>Toxocara</taxon>
    </lineage>
</organism>
<proteinExistence type="predicted"/>
<keyword evidence="2" id="KW-1185">Reference proteome</keyword>
<comment type="caution">
    <text evidence="1">The sequence shown here is derived from an EMBL/GenBank/DDBJ whole genome shotgun (WGS) entry which is preliminary data.</text>
</comment>
<evidence type="ECO:0000313" key="2">
    <source>
        <dbReference type="Proteomes" id="UP000031036"/>
    </source>
</evidence>
<gene>
    <name evidence="1" type="ORF">Tcan_06568</name>
</gene>
<dbReference type="AlphaFoldDB" id="A0A0B2V1I2"/>
<name>A0A0B2V1I2_TOXCA</name>
<sequence>MAWRELLCRFRTLRMLFIIVACFTFIRISKVLSSAGRPQLDQELTSGDLGPQKDILPHNHRDFASIRRRHKKFPNPMQLVKDLHPIMAVQQIDVSLHKAEGWKATEQPTKITFYDNTIVHFDLKGAAPKVAYLKEVFKWVKQ</sequence>
<evidence type="ECO:0000313" key="1">
    <source>
        <dbReference type="EMBL" id="KHN77271.1"/>
    </source>
</evidence>
<protein>
    <submittedName>
        <fullName evidence="1">Uncharacterized protein</fullName>
    </submittedName>
</protein>
<dbReference type="OrthoDB" id="47475at2759"/>
<dbReference type="EMBL" id="JPKZ01002348">
    <property type="protein sequence ID" value="KHN77271.1"/>
    <property type="molecule type" value="Genomic_DNA"/>
</dbReference>
<accession>A0A0B2V1I2</accession>
<dbReference type="Proteomes" id="UP000031036">
    <property type="component" value="Unassembled WGS sequence"/>
</dbReference>